<accession>A0A813FAX8</accession>
<keyword evidence="3" id="KW-1185">Reference proteome</keyword>
<feature type="compositionally biased region" description="Low complexity" evidence="1">
    <location>
        <begin position="657"/>
        <end position="682"/>
    </location>
</feature>
<feature type="compositionally biased region" description="Gly residues" evidence="1">
    <location>
        <begin position="683"/>
        <end position="695"/>
    </location>
</feature>
<sequence length="799" mass="83979">MVSRNTLSSELSVIVEEAAVVKSRLLFTLIGVGAWQLADELCDAAFQSFPEFNRLPLKKGQAKKESRGSSASTLGVAPKSCSIVLQRNLWKGTPSQVVTNSNHSSASYVSEASGAVRHVVKLCCHPLEELSETMPRCASLNQWRSLCAVFMVDLRQEDLKGVFGDLRRRLREMTRSISAFTRSSGVTTAPVLLAIVLQHKAGASGQTAEDEKKFEAIDDVKGSADLAEVKVDFDSETEGDERGQKELSAFLENLRKEAHPDLALQRLMMAVFSNAQGLALQLQISCPQTNRSAMVVQSASIPFQFHPRVLRPKSYIHLFLVLGFGAQSSEEASASNFGGFGAVGSPPAGTSVERWPIKGGSQSERLPPSSAIALHPLFLAVVPLSNAHCILVVPEPLSDSGAASEAAAHQGGSSSSTSRASRSFTLDAPSGPLRALCFTGSSSLKVLLLAAAPREAFLWNVSSREGRESPVYLVGVEALPPAVPALAFDETGALAAVGGCDSSGLPQLLVFQSSDGAEFARAAVAPAPDSPTEGEGEAACGQTLTASCFLRGDLAFVLVAATHAGGSRGSALVFDLRSAASGAVQASHETAPMDGGPFTVASPHQAQDNMFFLGGEGRVRILQVRQTSGGLLTCTQLADVVLGKQAEVPVWLRSEEGGSSSVSRSSSGGLLRSSSGREVSTSGRGGAGGCSGGGSSNAGAADMNLRGNWTGGLPGERCAGRSGTLWHGGSGHHCGSRLPCLGPSEVRRTHRGRRLFATRRGLRDGQRVRNIIAGRKPECFHWQRRDSAAQSGTRVATQR</sequence>
<dbReference type="AlphaFoldDB" id="A0A813FAX8"/>
<protein>
    <submittedName>
        <fullName evidence="2">Uncharacterized protein</fullName>
    </submittedName>
</protein>
<evidence type="ECO:0000313" key="3">
    <source>
        <dbReference type="Proteomes" id="UP000654075"/>
    </source>
</evidence>
<reference evidence="2" key="1">
    <citation type="submission" date="2021-02" db="EMBL/GenBank/DDBJ databases">
        <authorList>
            <person name="Dougan E. K."/>
            <person name="Rhodes N."/>
            <person name="Thang M."/>
            <person name="Chan C."/>
        </authorList>
    </citation>
    <scope>NUCLEOTIDE SEQUENCE</scope>
</reference>
<comment type="caution">
    <text evidence="2">The sequence shown here is derived from an EMBL/GenBank/DDBJ whole genome shotgun (WGS) entry which is preliminary data.</text>
</comment>
<proteinExistence type="predicted"/>
<name>A0A813FAX8_POLGL</name>
<dbReference type="EMBL" id="CAJNNV010025020">
    <property type="protein sequence ID" value="CAE8611374.1"/>
    <property type="molecule type" value="Genomic_DNA"/>
</dbReference>
<feature type="region of interest" description="Disordered" evidence="1">
    <location>
        <begin position="654"/>
        <end position="695"/>
    </location>
</feature>
<gene>
    <name evidence="2" type="ORF">PGLA1383_LOCUS29178</name>
</gene>
<dbReference type="Proteomes" id="UP000654075">
    <property type="component" value="Unassembled WGS sequence"/>
</dbReference>
<organism evidence="2 3">
    <name type="scientific">Polarella glacialis</name>
    <name type="common">Dinoflagellate</name>
    <dbReference type="NCBI Taxonomy" id="89957"/>
    <lineage>
        <taxon>Eukaryota</taxon>
        <taxon>Sar</taxon>
        <taxon>Alveolata</taxon>
        <taxon>Dinophyceae</taxon>
        <taxon>Suessiales</taxon>
        <taxon>Suessiaceae</taxon>
        <taxon>Polarella</taxon>
    </lineage>
</organism>
<evidence type="ECO:0000313" key="2">
    <source>
        <dbReference type="EMBL" id="CAE8611374.1"/>
    </source>
</evidence>
<evidence type="ECO:0000256" key="1">
    <source>
        <dbReference type="SAM" id="MobiDB-lite"/>
    </source>
</evidence>
<feature type="region of interest" description="Disordered" evidence="1">
    <location>
        <begin position="403"/>
        <end position="423"/>
    </location>
</feature>